<proteinExistence type="predicted"/>
<reference evidence="1" key="2">
    <citation type="journal article" date="2024" name="Plant">
        <title>Genomic evolution and insights into agronomic trait innovations of Sesamum species.</title>
        <authorList>
            <person name="Miao H."/>
            <person name="Wang L."/>
            <person name="Qu L."/>
            <person name="Liu H."/>
            <person name="Sun Y."/>
            <person name="Le M."/>
            <person name="Wang Q."/>
            <person name="Wei S."/>
            <person name="Zheng Y."/>
            <person name="Lin W."/>
            <person name="Duan Y."/>
            <person name="Cao H."/>
            <person name="Xiong S."/>
            <person name="Wang X."/>
            <person name="Wei L."/>
            <person name="Li C."/>
            <person name="Ma Q."/>
            <person name="Ju M."/>
            <person name="Zhao R."/>
            <person name="Li G."/>
            <person name="Mu C."/>
            <person name="Tian Q."/>
            <person name="Mei H."/>
            <person name="Zhang T."/>
            <person name="Gao T."/>
            <person name="Zhang H."/>
        </authorList>
    </citation>
    <scope>NUCLEOTIDE SEQUENCE</scope>
    <source>
        <strain evidence="1">K16</strain>
    </source>
</reference>
<organism evidence="1 2">
    <name type="scientific">Sesamum angolense</name>
    <dbReference type="NCBI Taxonomy" id="2727404"/>
    <lineage>
        <taxon>Eukaryota</taxon>
        <taxon>Viridiplantae</taxon>
        <taxon>Streptophyta</taxon>
        <taxon>Embryophyta</taxon>
        <taxon>Tracheophyta</taxon>
        <taxon>Spermatophyta</taxon>
        <taxon>Magnoliopsida</taxon>
        <taxon>eudicotyledons</taxon>
        <taxon>Gunneridae</taxon>
        <taxon>Pentapetalae</taxon>
        <taxon>asterids</taxon>
        <taxon>lamiids</taxon>
        <taxon>Lamiales</taxon>
        <taxon>Pedaliaceae</taxon>
        <taxon>Sesamum</taxon>
    </lineage>
</organism>
<sequence>MVRGERCDTRNHQRYFHIIFSSANPSNDELEKVISAVPTRVIEDMNRELLKEYSAQEVCEIKGSIRGVVVARSAPKVSHLLFTDDTLIFCQASKDALIQVREVLDTYGKASGQQINLQNSSIVFSRNTPPSNRNELVAVLGVRIDSTYEKYLGLRISANFFWNNSDNNKIHWIAWKKLCGGKKASGLGFRDLLAFNLAMLAKQGWRIFKNPNLLLSRILKARYFSRGEFFNAKVSYNASYTWCSILEARPILEDGIRWSIGDGEVFKCGMINGFRDRLRFNRSRRIMDCALALESLI</sequence>
<protein>
    <recommendedName>
        <fullName evidence="3">Reverse transcriptase</fullName>
    </recommendedName>
</protein>
<evidence type="ECO:0008006" key="3">
    <source>
        <dbReference type="Google" id="ProtNLM"/>
    </source>
</evidence>
<gene>
    <name evidence="1" type="ORF">Sango_2111700</name>
</gene>
<evidence type="ECO:0000313" key="2">
    <source>
        <dbReference type="Proteomes" id="UP001289374"/>
    </source>
</evidence>
<keyword evidence="2" id="KW-1185">Reference proteome</keyword>
<dbReference type="EMBL" id="JACGWL010000012">
    <property type="protein sequence ID" value="KAK4390484.1"/>
    <property type="molecule type" value="Genomic_DNA"/>
</dbReference>
<accession>A0AAE2BM76</accession>
<evidence type="ECO:0000313" key="1">
    <source>
        <dbReference type="EMBL" id="KAK4390484.1"/>
    </source>
</evidence>
<dbReference type="PANTHER" id="PTHR33116">
    <property type="entry name" value="REVERSE TRANSCRIPTASE ZINC-BINDING DOMAIN-CONTAINING PROTEIN-RELATED-RELATED"/>
    <property type="match status" value="1"/>
</dbReference>
<reference evidence="1" key="1">
    <citation type="submission" date="2020-06" db="EMBL/GenBank/DDBJ databases">
        <authorList>
            <person name="Li T."/>
            <person name="Hu X."/>
            <person name="Zhang T."/>
            <person name="Song X."/>
            <person name="Zhang H."/>
            <person name="Dai N."/>
            <person name="Sheng W."/>
            <person name="Hou X."/>
            <person name="Wei L."/>
        </authorList>
    </citation>
    <scope>NUCLEOTIDE SEQUENCE</scope>
    <source>
        <strain evidence="1">K16</strain>
        <tissue evidence="1">Leaf</tissue>
    </source>
</reference>
<dbReference type="AlphaFoldDB" id="A0AAE2BM76"/>
<dbReference type="PANTHER" id="PTHR33116:SF86">
    <property type="entry name" value="REVERSE TRANSCRIPTASE DOMAIN-CONTAINING PROTEIN"/>
    <property type="match status" value="1"/>
</dbReference>
<comment type="caution">
    <text evidence="1">The sequence shown here is derived from an EMBL/GenBank/DDBJ whole genome shotgun (WGS) entry which is preliminary data.</text>
</comment>
<dbReference type="Proteomes" id="UP001289374">
    <property type="component" value="Unassembled WGS sequence"/>
</dbReference>
<name>A0AAE2BM76_9LAMI</name>